<proteinExistence type="predicted"/>
<reference evidence="2 3" key="1">
    <citation type="journal article" date="2018" name="Proc. R. Soc. B">
        <title>A non-coding region near Follistatin controls head colour polymorphism in the Gouldian finch.</title>
        <authorList>
            <person name="Toomey M.B."/>
            <person name="Marques C.I."/>
            <person name="Andrade P."/>
            <person name="Araujo P.M."/>
            <person name="Sabatino S."/>
            <person name="Gazda M.A."/>
            <person name="Afonso S."/>
            <person name="Lopes R.J."/>
            <person name="Corbo J.C."/>
            <person name="Carneiro M."/>
        </authorList>
    </citation>
    <scope>NUCLEOTIDE SEQUENCE [LARGE SCALE GENOMIC DNA]</scope>
    <source>
        <strain evidence="2">Red01</strain>
        <tissue evidence="2">Muscle</tissue>
    </source>
</reference>
<sequence>KQVVKLVCWHLGRFPAALPCWELPVSQCCERMGGYYSKAAPVEPKTISTTTTVPTTVPTTIHTPTDDFKAAEARCWINKHEILYMSLAFISGILLTILVFAIVFLFRKSSKRSHQNLQEETLFQMTAEESLRNTQNEVTYSTLVFQRGRTPLPV</sequence>
<keyword evidence="1" id="KW-1133">Transmembrane helix</keyword>
<evidence type="ECO:0000313" key="3">
    <source>
        <dbReference type="Proteomes" id="UP000276834"/>
    </source>
</evidence>
<organism evidence="2 3">
    <name type="scientific">Chloebia gouldiae</name>
    <name type="common">Gouldian finch</name>
    <name type="synonym">Erythrura gouldiae</name>
    <dbReference type="NCBI Taxonomy" id="44316"/>
    <lineage>
        <taxon>Eukaryota</taxon>
        <taxon>Metazoa</taxon>
        <taxon>Chordata</taxon>
        <taxon>Craniata</taxon>
        <taxon>Vertebrata</taxon>
        <taxon>Euteleostomi</taxon>
        <taxon>Archelosauria</taxon>
        <taxon>Archosauria</taxon>
        <taxon>Dinosauria</taxon>
        <taxon>Saurischia</taxon>
        <taxon>Theropoda</taxon>
        <taxon>Coelurosauria</taxon>
        <taxon>Aves</taxon>
        <taxon>Neognathae</taxon>
        <taxon>Neoaves</taxon>
        <taxon>Telluraves</taxon>
        <taxon>Australaves</taxon>
        <taxon>Passeriformes</taxon>
        <taxon>Passeroidea</taxon>
        <taxon>Passeridae</taxon>
        <taxon>Chloebia</taxon>
    </lineage>
</organism>
<accession>A0A3L8S561</accession>
<keyword evidence="1" id="KW-0812">Transmembrane</keyword>
<evidence type="ECO:0000256" key="1">
    <source>
        <dbReference type="SAM" id="Phobius"/>
    </source>
</evidence>
<dbReference type="AlphaFoldDB" id="A0A3L8S561"/>
<keyword evidence="3" id="KW-1185">Reference proteome</keyword>
<keyword evidence="1" id="KW-0472">Membrane</keyword>
<dbReference type="OrthoDB" id="9393876at2759"/>
<evidence type="ECO:0000313" key="2">
    <source>
        <dbReference type="EMBL" id="RLV96924.1"/>
    </source>
</evidence>
<feature type="transmembrane region" description="Helical" evidence="1">
    <location>
        <begin position="82"/>
        <end position="106"/>
    </location>
</feature>
<protein>
    <submittedName>
        <fullName evidence="2">Uncharacterized protein</fullName>
    </submittedName>
</protein>
<dbReference type="EMBL" id="QUSF01000065">
    <property type="protein sequence ID" value="RLV96924.1"/>
    <property type="molecule type" value="Genomic_DNA"/>
</dbReference>
<feature type="non-terminal residue" evidence="2">
    <location>
        <position position="1"/>
    </location>
</feature>
<dbReference type="Proteomes" id="UP000276834">
    <property type="component" value="Unassembled WGS sequence"/>
</dbReference>
<name>A0A3L8S561_CHLGU</name>
<gene>
    <name evidence="2" type="ORF">DV515_00012247</name>
</gene>
<comment type="caution">
    <text evidence="2">The sequence shown here is derived from an EMBL/GenBank/DDBJ whole genome shotgun (WGS) entry which is preliminary data.</text>
</comment>